<dbReference type="GO" id="GO:0006974">
    <property type="term" value="P:DNA damage response"/>
    <property type="evidence" value="ECO:0007669"/>
    <property type="project" value="TreeGrafter"/>
</dbReference>
<dbReference type="PANTHER" id="PTHR34387:SF2">
    <property type="entry name" value="SLR1258 PROTEIN"/>
    <property type="match status" value="1"/>
</dbReference>
<evidence type="ECO:0000313" key="1">
    <source>
        <dbReference type="EMBL" id="NLF53217.1"/>
    </source>
</evidence>
<dbReference type="PANTHER" id="PTHR34387">
    <property type="entry name" value="SLR1258 PROTEIN"/>
    <property type="match status" value="1"/>
</dbReference>
<dbReference type="AlphaFoldDB" id="A0A7X7R6Z3"/>
<dbReference type="InterPro" id="IPR007497">
    <property type="entry name" value="SIMPL/DUF541"/>
</dbReference>
<organism evidence="1 2">
    <name type="scientific">Thauera phenolivorans</name>
    <dbReference type="NCBI Taxonomy" id="1792543"/>
    <lineage>
        <taxon>Bacteria</taxon>
        <taxon>Pseudomonadati</taxon>
        <taxon>Pseudomonadota</taxon>
        <taxon>Betaproteobacteria</taxon>
        <taxon>Rhodocyclales</taxon>
        <taxon>Zoogloeaceae</taxon>
        <taxon>Thauera</taxon>
    </lineage>
</organism>
<dbReference type="Proteomes" id="UP000536534">
    <property type="component" value="Unassembled WGS sequence"/>
</dbReference>
<dbReference type="InterPro" id="IPR016907">
    <property type="entry name" value="UCP029033"/>
</dbReference>
<reference evidence="1 2" key="1">
    <citation type="journal article" date="2020" name="Biotechnol. Biofuels">
        <title>New insights from the biogas microbiome by comprehensive genome-resolved metagenomics of nearly 1600 species originating from multiple anaerobic digesters.</title>
        <authorList>
            <person name="Campanaro S."/>
            <person name="Treu L."/>
            <person name="Rodriguez-R L.M."/>
            <person name="Kovalovszki A."/>
            <person name="Ziels R.M."/>
            <person name="Maus I."/>
            <person name="Zhu X."/>
            <person name="Kougias P.G."/>
            <person name="Basile A."/>
            <person name="Luo G."/>
            <person name="Schluter A."/>
            <person name="Konstantinidis K.T."/>
            <person name="Angelidaki I."/>
        </authorList>
    </citation>
    <scope>NUCLEOTIDE SEQUENCE [LARGE SCALE GENOMIC DNA]</scope>
    <source>
        <strain evidence="1">AS06rmzACSIP_256</strain>
    </source>
</reference>
<dbReference type="Gene3D" id="3.30.110.170">
    <property type="entry name" value="Protein of unknown function (DUF541), domain 1"/>
    <property type="match status" value="1"/>
</dbReference>
<comment type="caution">
    <text evidence="1">The sequence shown here is derived from an EMBL/GenBank/DDBJ whole genome shotgun (WGS) entry which is preliminary data.</text>
</comment>
<dbReference type="InterPro" id="IPR052022">
    <property type="entry name" value="26kDa_periplasmic_antigen"/>
</dbReference>
<protein>
    <submittedName>
        <fullName evidence="1">SIMPL domain-containing protein</fullName>
    </submittedName>
</protein>
<dbReference type="EMBL" id="JAAYYV010000058">
    <property type="protein sequence ID" value="NLF53217.1"/>
    <property type="molecule type" value="Genomic_DNA"/>
</dbReference>
<gene>
    <name evidence="1" type="ORF">GX576_02190</name>
</gene>
<dbReference type="PIRSF" id="PIRSF029033">
    <property type="entry name" value="UCP029033"/>
    <property type="match status" value="1"/>
</dbReference>
<proteinExistence type="predicted"/>
<dbReference type="Gene3D" id="3.30.70.2970">
    <property type="entry name" value="Protein of unknown function (DUF541), domain 2"/>
    <property type="match status" value="1"/>
</dbReference>
<accession>A0A7X7R6Z3</accession>
<dbReference type="Pfam" id="PF04402">
    <property type="entry name" value="SIMPL"/>
    <property type="match status" value="1"/>
</dbReference>
<name>A0A7X7R6Z3_9RHOO</name>
<evidence type="ECO:0000313" key="2">
    <source>
        <dbReference type="Proteomes" id="UP000536534"/>
    </source>
</evidence>
<sequence>MRIGVVPALVIAVGVAAAGWLVGQGMERFRMADRSVTVKGLAELDVKSDFAIWTLGFRRAGNEFGAVQRQLSADRDRVHGFLLEQGFTVDEIELRPLQVQDLLAREWGTRDVALRFTGQGQVVVKSARVEAVTLAANRVDPLIEAGVQLFAENEGMSGPRYQLRGFNELKPRLLEEATLNAHDQARKFAADAGATLGTLRSANQGVIRVLDDDGSDMDTSRTPGKRLRVVSTFEFALD</sequence>